<dbReference type="PANTHER" id="PTHR36452:SF1">
    <property type="entry name" value="DUF2461 DOMAIN-CONTAINING PROTEIN"/>
    <property type="match status" value="1"/>
</dbReference>
<gene>
    <name evidence="2" type="ORF">QBC46DRAFT_302875</name>
</gene>
<organism evidence="2 3">
    <name type="scientific">Diplogelasinospora grovesii</name>
    <dbReference type="NCBI Taxonomy" id="303347"/>
    <lineage>
        <taxon>Eukaryota</taxon>
        <taxon>Fungi</taxon>
        <taxon>Dikarya</taxon>
        <taxon>Ascomycota</taxon>
        <taxon>Pezizomycotina</taxon>
        <taxon>Sordariomycetes</taxon>
        <taxon>Sordariomycetidae</taxon>
        <taxon>Sordariales</taxon>
        <taxon>Diplogelasinosporaceae</taxon>
        <taxon>Diplogelasinospora</taxon>
    </lineage>
</organism>
<protein>
    <recommendedName>
        <fullName evidence="4">DUF2461 domain-containing protein</fullName>
    </recommendedName>
</protein>
<name>A0AAN6SAC2_9PEZI</name>
<evidence type="ECO:0000256" key="1">
    <source>
        <dbReference type="SAM" id="MobiDB-lite"/>
    </source>
</evidence>
<feature type="compositionally biased region" description="Acidic residues" evidence="1">
    <location>
        <begin position="389"/>
        <end position="401"/>
    </location>
</feature>
<comment type="caution">
    <text evidence="2">The sequence shown here is derived from an EMBL/GenBank/DDBJ whole genome shotgun (WGS) entry which is preliminary data.</text>
</comment>
<dbReference type="AlphaFoldDB" id="A0AAN6SAC2"/>
<evidence type="ECO:0008006" key="4">
    <source>
        <dbReference type="Google" id="ProtNLM"/>
    </source>
</evidence>
<feature type="region of interest" description="Disordered" evidence="1">
    <location>
        <begin position="385"/>
        <end position="460"/>
    </location>
</feature>
<dbReference type="PANTHER" id="PTHR36452">
    <property type="entry name" value="CHROMOSOME 12, WHOLE GENOME SHOTGUN SEQUENCE"/>
    <property type="match status" value="1"/>
</dbReference>
<dbReference type="Proteomes" id="UP001303473">
    <property type="component" value="Unassembled WGS sequence"/>
</dbReference>
<evidence type="ECO:0000313" key="3">
    <source>
        <dbReference type="Proteomes" id="UP001303473"/>
    </source>
</evidence>
<dbReference type="Pfam" id="PF09365">
    <property type="entry name" value="DUF2461"/>
    <property type="match status" value="1"/>
</dbReference>
<reference evidence="3" key="1">
    <citation type="journal article" date="2023" name="Mol. Phylogenet. Evol.">
        <title>Genome-scale phylogeny and comparative genomics of the fungal order Sordariales.</title>
        <authorList>
            <person name="Hensen N."/>
            <person name="Bonometti L."/>
            <person name="Westerberg I."/>
            <person name="Brannstrom I.O."/>
            <person name="Guillou S."/>
            <person name="Cros-Aarteil S."/>
            <person name="Calhoun S."/>
            <person name="Haridas S."/>
            <person name="Kuo A."/>
            <person name="Mondo S."/>
            <person name="Pangilinan J."/>
            <person name="Riley R."/>
            <person name="LaButti K."/>
            <person name="Andreopoulos B."/>
            <person name="Lipzen A."/>
            <person name="Chen C."/>
            <person name="Yan M."/>
            <person name="Daum C."/>
            <person name="Ng V."/>
            <person name="Clum A."/>
            <person name="Steindorff A."/>
            <person name="Ohm R.A."/>
            <person name="Martin F."/>
            <person name="Silar P."/>
            <person name="Natvig D.O."/>
            <person name="Lalanne C."/>
            <person name="Gautier V."/>
            <person name="Ament-Velasquez S.L."/>
            <person name="Kruys A."/>
            <person name="Hutchinson M.I."/>
            <person name="Powell A.J."/>
            <person name="Barry K."/>
            <person name="Miller A.N."/>
            <person name="Grigoriev I.V."/>
            <person name="Debuchy R."/>
            <person name="Gladieux P."/>
            <person name="Hiltunen Thoren M."/>
            <person name="Johannesson H."/>
        </authorList>
    </citation>
    <scope>NUCLEOTIDE SEQUENCE [LARGE SCALE GENOMIC DNA]</scope>
    <source>
        <strain evidence="3">CBS 340.73</strain>
    </source>
</reference>
<feature type="compositionally biased region" description="Acidic residues" evidence="1">
    <location>
        <begin position="409"/>
        <end position="452"/>
    </location>
</feature>
<accession>A0AAN6SAC2</accession>
<feature type="compositionally biased region" description="Acidic residues" evidence="1">
    <location>
        <begin position="80"/>
        <end position="108"/>
    </location>
</feature>
<dbReference type="InterPro" id="IPR012808">
    <property type="entry name" value="CHP02453"/>
</dbReference>
<evidence type="ECO:0000313" key="2">
    <source>
        <dbReference type="EMBL" id="KAK3945666.1"/>
    </source>
</evidence>
<feature type="region of interest" description="Disordered" evidence="1">
    <location>
        <begin position="1"/>
        <end position="121"/>
    </location>
</feature>
<sequence length="501" mass="55817">MAGRKRKASTATPANAKKVEPDTTPEQTSANGRRRSLRVSSSTKKSKYFDPESNSESEQAPEKDEAKPKSKGRTPKKDADDDDDDDDDVYEDEPNNNPDGDDEEDSFDESAPPKVTFIPLPKLRGTGGVEYSDDTLHPNTLAFLADLKANNVRSWLKSNDNEFRRSLKDWESWVTTFTDKMMECDPTIPELPFKDVNFRIYRDIRFSNDPTPYKPHYSAAWSRTGRKGPYACYYVHVEPGGNSLVGGGLWHPDGPALQRIRADIDQRPDRLRDILFGDSELRKTFFPGSIRGSKGGGSKGCFNAGSEKKVLWDSFCGGMNAENALKKAPKGYPANHPNIELLKLRNFTLSKRVDDSVFTDTNGQERVKEIVRAMVPFITYLNRIVMPDPGDDDDDDDEDGDGGGGGGGGEDDEEDDEDMDDDGKEEGEEDENDNIEIAGDEEKEEDGDEADGDGNGHDYSVYSAADLMKQLGLSCWVEAIEPRPKTPKVTAGKKRRRKSYY</sequence>
<feature type="compositionally biased region" description="Basic residues" evidence="1">
    <location>
        <begin position="491"/>
        <end position="501"/>
    </location>
</feature>
<dbReference type="EMBL" id="MU853754">
    <property type="protein sequence ID" value="KAK3945666.1"/>
    <property type="molecule type" value="Genomic_DNA"/>
</dbReference>
<feature type="region of interest" description="Disordered" evidence="1">
    <location>
        <begin position="480"/>
        <end position="501"/>
    </location>
</feature>
<proteinExistence type="predicted"/>
<dbReference type="NCBIfam" id="TIGR02453">
    <property type="entry name" value="TIGR02453 family protein"/>
    <property type="match status" value="1"/>
</dbReference>
<keyword evidence="3" id="KW-1185">Reference proteome</keyword>